<dbReference type="PROSITE" id="PS51059">
    <property type="entry name" value="PARP_CATALYTIC"/>
    <property type="match status" value="1"/>
</dbReference>
<dbReference type="InterPro" id="IPR036616">
    <property type="entry name" value="Poly(ADP-ribose)pol_reg_dom_sf"/>
</dbReference>
<dbReference type="InterPro" id="IPR036930">
    <property type="entry name" value="WGR_dom_sf"/>
</dbReference>
<evidence type="ECO:0000259" key="8">
    <source>
        <dbReference type="PROSITE" id="PS51060"/>
    </source>
</evidence>
<name>A0A2H4UTL3_9VIRU</name>
<evidence type="ECO:0000259" key="7">
    <source>
        <dbReference type="PROSITE" id="PS51059"/>
    </source>
</evidence>
<dbReference type="InterPro" id="IPR050800">
    <property type="entry name" value="ARTD/PARP"/>
</dbReference>
<dbReference type="GO" id="GO:0016779">
    <property type="term" value="F:nucleotidyltransferase activity"/>
    <property type="evidence" value="ECO:0007669"/>
    <property type="project" value="UniProtKB-KW"/>
</dbReference>
<dbReference type="EMBL" id="MF782455">
    <property type="protein sequence ID" value="ATZ80272.1"/>
    <property type="molecule type" value="Genomic_DNA"/>
</dbReference>
<dbReference type="SUPFAM" id="SSF47587">
    <property type="entry name" value="Domain of poly(ADP-ribose) polymerase"/>
    <property type="match status" value="1"/>
</dbReference>
<dbReference type="PROSITE" id="PS51060">
    <property type="entry name" value="PARP_ALPHA_HD"/>
    <property type="match status" value="1"/>
</dbReference>
<evidence type="ECO:0000256" key="6">
    <source>
        <dbReference type="ARBA" id="ARBA00033987"/>
    </source>
</evidence>
<dbReference type="GO" id="GO:1990404">
    <property type="term" value="F:NAD+-protein mono-ADP-ribosyltransferase activity"/>
    <property type="evidence" value="ECO:0007669"/>
    <property type="project" value="TreeGrafter"/>
</dbReference>
<dbReference type="PANTHER" id="PTHR10459:SF60">
    <property type="entry name" value="POLY [ADP-RIBOSE] POLYMERASE 2"/>
    <property type="match status" value="1"/>
</dbReference>
<dbReference type="Proteomes" id="UP000240325">
    <property type="component" value="Segment"/>
</dbReference>
<keyword evidence="2" id="KW-0328">Glycosyltransferase</keyword>
<organism evidence="10">
    <name type="scientific">Bodo saltans virus</name>
    <dbReference type="NCBI Taxonomy" id="2024608"/>
    <lineage>
        <taxon>Viruses</taxon>
        <taxon>Varidnaviria</taxon>
        <taxon>Bamfordvirae</taxon>
        <taxon>Nucleocytoviricota</taxon>
        <taxon>Megaviricetes</taxon>
        <taxon>Imitervirales</taxon>
        <taxon>Mimiviridae</taxon>
        <taxon>Klosneuvirinae</taxon>
        <taxon>Theiavirus</taxon>
        <taxon>Theiavirus salishense</taxon>
    </lineage>
</organism>
<gene>
    <name evidence="10" type="ORF">BMW23_0214</name>
</gene>
<dbReference type="GO" id="GO:0070212">
    <property type="term" value="P:protein poly-ADP-ribosylation"/>
    <property type="evidence" value="ECO:0007669"/>
    <property type="project" value="TreeGrafter"/>
</dbReference>
<feature type="domain" description="PARP catalytic" evidence="7">
    <location>
        <begin position="263"/>
        <end position="495"/>
    </location>
</feature>
<dbReference type="GO" id="GO:0003950">
    <property type="term" value="F:NAD+ poly-ADP-ribosyltransferase activity"/>
    <property type="evidence" value="ECO:0007669"/>
    <property type="project" value="UniProtKB-EC"/>
</dbReference>
<dbReference type="Gene3D" id="1.20.142.10">
    <property type="entry name" value="Poly(ADP-ribose) polymerase, regulatory domain"/>
    <property type="match status" value="1"/>
</dbReference>
<evidence type="ECO:0000256" key="3">
    <source>
        <dbReference type="ARBA" id="ARBA00022679"/>
    </source>
</evidence>
<sequence>MDEYCNINGLLQEPYSCTLNQTDIDANKNKFYIMQMLQVKDTYVIYIRYGRIGEKGTILTSEYSSKESAVEFFVKQFKSKTSNSFGAQFVKKNGKYFLAEMEKPVIDKSTLSKADGSSVEKNLDDDMDDRVKYFIELISNEKMLSDTLVKLNVDPKKMPLGKISNEQLNKAEELLKKIKLIMLKHKIEDKNTSEITYVVPKEELGEIKQYSCEYYTLVPYSCGRKKPPILEDMEIVDDNVTLIEELKNVHVTYTIIKNTTSLNKLTNVYSQLNSTISPLDKSSQMYTELLKYVANSHGSTHHFKLQVMDIYQVNKLSDDIYENYTKNMNNKMLLFHGSPIANWCSIIKNGLLLDPSKLGVKITGKMFGYGIYWANSITKSFQYCISSFSHNSAVSSGKVAVLAIGEVALGDPLDLYHADFNMSYDKLSKIKKQSTWAKGASAPESDTVIDNVIIPNGKLKKRSIDKSYSLLYDEFIIYNANQYKIKYLIVVKDTS</sequence>
<dbReference type="Gene3D" id="3.90.228.10">
    <property type="match status" value="1"/>
</dbReference>
<dbReference type="PANTHER" id="PTHR10459">
    <property type="entry name" value="DNA LIGASE"/>
    <property type="match status" value="1"/>
</dbReference>
<dbReference type="PROSITE" id="PS51977">
    <property type="entry name" value="WGR"/>
    <property type="match status" value="1"/>
</dbReference>
<dbReference type="CDD" id="cd01437">
    <property type="entry name" value="parp_like"/>
    <property type="match status" value="1"/>
</dbReference>
<dbReference type="InterPro" id="IPR012317">
    <property type="entry name" value="Poly(ADP-ribose)pol_cat_dom"/>
</dbReference>
<dbReference type="EC" id="2.4.2.30" evidence="1"/>
<feature type="domain" description="PARP alpha-helical" evidence="8">
    <location>
        <begin position="124"/>
        <end position="257"/>
    </location>
</feature>
<dbReference type="CDD" id="cd07997">
    <property type="entry name" value="WGR_PARP"/>
    <property type="match status" value="1"/>
</dbReference>
<dbReference type="SUPFAM" id="SSF56399">
    <property type="entry name" value="ADP-ribosylation"/>
    <property type="match status" value="1"/>
</dbReference>
<evidence type="ECO:0000256" key="5">
    <source>
        <dbReference type="ARBA" id="ARBA00023027"/>
    </source>
</evidence>
<dbReference type="GO" id="GO:0006302">
    <property type="term" value="P:double-strand break repair"/>
    <property type="evidence" value="ECO:0007669"/>
    <property type="project" value="TreeGrafter"/>
</dbReference>
<dbReference type="Gene3D" id="2.20.140.10">
    <property type="entry name" value="WGR domain"/>
    <property type="match status" value="1"/>
</dbReference>
<keyword evidence="5" id="KW-0520">NAD</keyword>
<dbReference type="Pfam" id="PF02877">
    <property type="entry name" value="PARP_reg"/>
    <property type="match status" value="1"/>
</dbReference>
<accession>A0A2H4UTL3</accession>
<dbReference type="Pfam" id="PF05406">
    <property type="entry name" value="WGR"/>
    <property type="match status" value="1"/>
</dbReference>
<keyword evidence="4" id="KW-0548">Nucleotidyltransferase</keyword>
<dbReference type="Pfam" id="PF00644">
    <property type="entry name" value="PARP"/>
    <property type="match status" value="1"/>
</dbReference>
<keyword evidence="11" id="KW-1185">Reference proteome</keyword>
<comment type="catalytic activity">
    <reaction evidence="6">
        <text>NAD(+) + (ADP-D-ribosyl)n-acceptor = nicotinamide + (ADP-D-ribosyl)n+1-acceptor + H(+).</text>
        <dbReference type="EC" id="2.4.2.30"/>
    </reaction>
</comment>
<dbReference type="SMART" id="SM00773">
    <property type="entry name" value="WGR"/>
    <property type="match status" value="1"/>
</dbReference>
<evidence type="ECO:0000259" key="9">
    <source>
        <dbReference type="PROSITE" id="PS51977"/>
    </source>
</evidence>
<proteinExistence type="predicted"/>
<evidence type="ECO:0000313" key="11">
    <source>
        <dbReference type="Proteomes" id="UP000240325"/>
    </source>
</evidence>
<evidence type="ECO:0000313" key="10">
    <source>
        <dbReference type="EMBL" id="ATZ80272.1"/>
    </source>
</evidence>
<evidence type="ECO:0000256" key="4">
    <source>
        <dbReference type="ARBA" id="ARBA00022695"/>
    </source>
</evidence>
<protein>
    <recommendedName>
        <fullName evidence="1">NAD(+) ADP-ribosyltransferase</fullName>
        <ecNumber evidence="1">2.4.2.30</ecNumber>
    </recommendedName>
</protein>
<keyword evidence="3 10" id="KW-0808">Transferase</keyword>
<reference evidence="10" key="1">
    <citation type="journal article" date="2017" name="Elife">
        <title>The kinetoplastid-infecting Bodo saltans virus (BsV), a window into the most abundant giant viruses in the sea.</title>
        <authorList>
            <person name="Deeg C.M."/>
            <person name="Chow C.-E.T."/>
            <person name="Suttle C.A."/>
        </authorList>
    </citation>
    <scope>NUCLEOTIDE SEQUENCE</scope>
    <source>
        <strain evidence="10">NG1</strain>
    </source>
</reference>
<feature type="domain" description="WGR" evidence="9">
    <location>
        <begin position="1"/>
        <end position="97"/>
    </location>
</feature>
<dbReference type="InterPro" id="IPR004102">
    <property type="entry name" value="Poly(ADP-ribose)pol_reg_dom"/>
</dbReference>
<dbReference type="SUPFAM" id="SSF142921">
    <property type="entry name" value="WGR domain-like"/>
    <property type="match status" value="1"/>
</dbReference>
<dbReference type="InterPro" id="IPR008893">
    <property type="entry name" value="WGR_domain"/>
</dbReference>
<evidence type="ECO:0000256" key="2">
    <source>
        <dbReference type="ARBA" id="ARBA00022676"/>
    </source>
</evidence>
<evidence type="ECO:0000256" key="1">
    <source>
        <dbReference type="ARBA" id="ARBA00012020"/>
    </source>
</evidence>